<keyword evidence="1" id="KW-0328">Glycosyltransferase</keyword>
<accession>A0ABR9JQG4</accession>
<dbReference type="RefSeq" id="WP_318784082.1">
    <property type="nucleotide sequence ID" value="NZ_JADBDZ010000001.1"/>
</dbReference>
<proteinExistence type="predicted"/>
<dbReference type="EMBL" id="JADBDZ010000001">
    <property type="protein sequence ID" value="MBE1532805.1"/>
    <property type="molecule type" value="Genomic_DNA"/>
</dbReference>
<dbReference type="InterPro" id="IPR028098">
    <property type="entry name" value="Glyco_trans_4-like_N"/>
</dbReference>
<dbReference type="InterPro" id="IPR001296">
    <property type="entry name" value="Glyco_trans_1"/>
</dbReference>
<sequence>MEGHGRLTCENLEGKVAMHVLRLCPVFEPPPSALLGRGVRFDPIGGMQNHAAQLSRALDGLGVRQTVVTTRPPDAPAVARLGRHGRVVRLGLPVAALRQGYGAAAWLRAPGLADGADLVHAHLGDDLAVLPVARHVAAHARAPLVVTVHGETRRGGPFRTVGARIERHGLARADAVIALTEGTRDALAAGGVADERLHVVPSGVGAEFLTGLGVPELGEPVVPERIPAPRIGYVGRLAGRKGVDVLLRAFALLRDRTDAHLVIVGDGPERAGLQRLAARLRIGDRTHFLGFVPHDYVPRVLRELNVLALPSRHEGPGSVLLEAMHSRVPIVASRTGGVPELVEHRRSGLLVSPENPAELAAALRELLESRALARAVTVAARRRVHDRTWDRLVHRVMEVYEAARPAPVPEPEPEPERAAADPAVDTAADVG</sequence>
<feature type="region of interest" description="Disordered" evidence="3">
    <location>
        <begin position="405"/>
        <end position="431"/>
    </location>
</feature>
<dbReference type="SUPFAM" id="SSF53756">
    <property type="entry name" value="UDP-Glycosyltransferase/glycogen phosphorylase"/>
    <property type="match status" value="1"/>
</dbReference>
<evidence type="ECO:0000256" key="3">
    <source>
        <dbReference type="SAM" id="MobiDB-lite"/>
    </source>
</evidence>
<organism evidence="6 7">
    <name type="scientific">Actinomadura algeriensis</name>
    <dbReference type="NCBI Taxonomy" id="1679523"/>
    <lineage>
        <taxon>Bacteria</taxon>
        <taxon>Bacillati</taxon>
        <taxon>Actinomycetota</taxon>
        <taxon>Actinomycetes</taxon>
        <taxon>Streptosporangiales</taxon>
        <taxon>Thermomonosporaceae</taxon>
        <taxon>Actinomadura</taxon>
    </lineage>
</organism>
<protein>
    <submittedName>
        <fullName evidence="6">Glycosyltransferase involved in cell wall biosynthesis</fullName>
    </submittedName>
</protein>
<dbReference type="Proteomes" id="UP000627838">
    <property type="component" value="Unassembled WGS sequence"/>
</dbReference>
<evidence type="ECO:0000256" key="1">
    <source>
        <dbReference type="ARBA" id="ARBA00022676"/>
    </source>
</evidence>
<reference evidence="6 7" key="1">
    <citation type="submission" date="2020-10" db="EMBL/GenBank/DDBJ databases">
        <title>Sequencing the genomes of 1000 actinobacteria strains.</title>
        <authorList>
            <person name="Klenk H.-P."/>
        </authorList>
    </citation>
    <scope>NUCLEOTIDE SEQUENCE [LARGE SCALE GENOMIC DNA]</scope>
    <source>
        <strain evidence="6 7">DSM 46744</strain>
    </source>
</reference>
<dbReference type="InterPro" id="IPR050194">
    <property type="entry name" value="Glycosyltransferase_grp1"/>
</dbReference>
<feature type="domain" description="Glycosyltransferase subfamily 4-like N-terminal" evidence="5">
    <location>
        <begin position="44"/>
        <end position="205"/>
    </location>
</feature>
<dbReference type="Pfam" id="PF00534">
    <property type="entry name" value="Glycos_transf_1"/>
    <property type="match status" value="1"/>
</dbReference>
<keyword evidence="7" id="KW-1185">Reference proteome</keyword>
<comment type="caution">
    <text evidence="6">The sequence shown here is derived from an EMBL/GenBank/DDBJ whole genome shotgun (WGS) entry which is preliminary data.</text>
</comment>
<dbReference type="Gene3D" id="3.40.50.2000">
    <property type="entry name" value="Glycogen Phosphorylase B"/>
    <property type="match status" value="2"/>
</dbReference>
<evidence type="ECO:0000256" key="2">
    <source>
        <dbReference type="ARBA" id="ARBA00022679"/>
    </source>
</evidence>
<evidence type="ECO:0000313" key="6">
    <source>
        <dbReference type="EMBL" id="MBE1532805.1"/>
    </source>
</evidence>
<keyword evidence="2" id="KW-0808">Transferase</keyword>
<evidence type="ECO:0000259" key="4">
    <source>
        <dbReference type="Pfam" id="PF00534"/>
    </source>
</evidence>
<feature type="compositionally biased region" description="Low complexity" evidence="3">
    <location>
        <begin position="420"/>
        <end position="431"/>
    </location>
</feature>
<dbReference type="PANTHER" id="PTHR45947">
    <property type="entry name" value="SULFOQUINOVOSYL TRANSFERASE SQD2"/>
    <property type="match status" value="1"/>
</dbReference>
<dbReference type="Pfam" id="PF13439">
    <property type="entry name" value="Glyco_transf_4"/>
    <property type="match status" value="1"/>
</dbReference>
<evidence type="ECO:0000259" key="5">
    <source>
        <dbReference type="Pfam" id="PF13439"/>
    </source>
</evidence>
<evidence type="ECO:0000313" key="7">
    <source>
        <dbReference type="Proteomes" id="UP000627838"/>
    </source>
</evidence>
<dbReference type="PANTHER" id="PTHR45947:SF3">
    <property type="entry name" value="SULFOQUINOVOSYL TRANSFERASE SQD2"/>
    <property type="match status" value="1"/>
</dbReference>
<name>A0ABR9JQG4_9ACTN</name>
<feature type="domain" description="Glycosyl transferase family 1" evidence="4">
    <location>
        <begin position="229"/>
        <end position="382"/>
    </location>
</feature>
<gene>
    <name evidence="6" type="ORF">H4W34_002638</name>
</gene>